<dbReference type="FunFam" id="2.60.40.1180:FF:000002">
    <property type="entry name" value="1,4-alpha-glucan branching enzyme GlgB"/>
    <property type="match status" value="1"/>
</dbReference>
<evidence type="ECO:0000313" key="16">
    <source>
        <dbReference type="Proteomes" id="UP000253740"/>
    </source>
</evidence>
<keyword evidence="10 11" id="KW-0119">Carbohydrate metabolism</keyword>
<keyword evidence="16" id="KW-1185">Reference proteome</keyword>
<dbReference type="Gene3D" id="2.60.40.10">
    <property type="entry name" value="Immunoglobulins"/>
    <property type="match status" value="1"/>
</dbReference>
<evidence type="ECO:0000313" key="15">
    <source>
        <dbReference type="EMBL" id="GAP67072.1"/>
    </source>
</evidence>
<dbReference type="PANTHER" id="PTHR43651">
    <property type="entry name" value="1,4-ALPHA-GLUCAN-BRANCHING ENZYME"/>
    <property type="match status" value="1"/>
</dbReference>
<keyword evidence="6 11" id="KW-0321">Glycogen metabolism</keyword>
<dbReference type="EMBL" id="DF970241">
    <property type="protein sequence ID" value="GAP67072.1"/>
    <property type="molecule type" value="Genomic_DNA"/>
</dbReference>
<dbReference type="InterPro" id="IPR017853">
    <property type="entry name" value="GH"/>
</dbReference>
<dbReference type="Pfam" id="PF22019">
    <property type="entry name" value="GlgB_N"/>
    <property type="match status" value="1"/>
</dbReference>
<dbReference type="CDD" id="cd11322">
    <property type="entry name" value="AmyAc_Glg_BE"/>
    <property type="match status" value="1"/>
</dbReference>
<accession>A0A0K8QRQ1</accession>
<evidence type="ECO:0000256" key="3">
    <source>
        <dbReference type="ARBA" id="ARBA00004964"/>
    </source>
</evidence>
<evidence type="ECO:0000256" key="2">
    <source>
        <dbReference type="ARBA" id="ARBA00002953"/>
    </source>
</evidence>
<dbReference type="GO" id="GO:0043169">
    <property type="term" value="F:cation binding"/>
    <property type="evidence" value="ECO:0007669"/>
    <property type="project" value="InterPro"/>
</dbReference>
<dbReference type="NCBIfam" id="NF003811">
    <property type="entry name" value="PRK05402.1"/>
    <property type="match status" value="1"/>
</dbReference>
<feature type="active site" description="Proton donor" evidence="11 12">
    <location>
        <position position="460"/>
    </location>
</feature>
<dbReference type="GO" id="GO:0005829">
    <property type="term" value="C:cytosol"/>
    <property type="evidence" value="ECO:0007669"/>
    <property type="project" value="TreeGrafter"/>
</dbReference>
<gene>
    <name evidence="11" type="primary">glgB</name>
    <name evidence="14" type="ORF">MBSD_0612</name>
    <name evidence="15" type="ORF">MBSD_n2388</name>
</gene>
<dbReference type="InterPro" id="IPR006047">
    <property type="entry name" value="GH13_cat_dom"/>
</dbReference>
<dbReference type="UniPathway" id="UPA00164"/>
<dbReference type="FunFam" id="2.60.40.10:FF:000169">
    <property type="entry name" value="1,4-alpha-glucan branching enzyme GlgB"/>
    <property type="match status" value="1"/>
</dbReference>
<dbReference type="EC" id="2.4.1.18" evidence="11"/>
<reference evidence="15" key="2">
    <citation type="submission" date="2015-08" db="EMBL/GenBank/DDBJ databases">
        <title>Complete DNA Sequence of Pseudomonas syringae pv. actinidiae, the Causal Agent of Kiwifruit Canker Disease.</title>
        <authorList>
            <person name="Rikkerink E.H.A."/>
            <person name="Fineran P.C."/>
        </authorList>
    </citation>
    <scope>NUCLEOTIDE SEQUENCE</scope>
    <source>
        <strain evidence="15">SkMP5</strain>
    </source>
</reference>
<feature type="active site" description="Nucleophile" evidence="11 12">
    <location>
        <position position="407"/>
    </location>
</feature>
<dbReference type="SUPFAM" id="SSF51445">
    <property type="entry name" value="(Trans)glycosidases"/>
    <property type="match status" value="1"/>
</dbReference>
<dbReference type="GO" id="GO:0003844">
    <property type="term" value="F:1,4-alpha-glucan branching enzyme activity"/>
    <property type="evidence" value="ECO:0007669"/>
    <property type="project" value="UniProtKB-UniRule"/>
</dbReference>
<dbReference type="SUPFAM" id="SSF81296">
    <property type="entry name" value="E set domains"/>
    <property type="match status" value="1"/>
</dbReference>
<dbReference type="InterPro" id="IPR044143">
    <property type="entry name" value="GlgB_N_E_set_prok"/>
</dbReference>
<dbReference type="Gene3D" id="2.60.40.1180">
    <property type="entry name" value="Golgi alpha-mannosidase II"/>
    <property type="match status" value="1"/>
</dbReference>
<evidence type="ECO:0000259" key="13">
    <source>
        <dbReference type="SMART" id="SM00642"/>
    </source>
</evidence>
<reference evidence="14" key="1">
    <citation type="submission" date="2015-03" db="EMBL/GenBank/DDBJ databases">
        <title>Draft genome sequence of Mizugakiibacter sediminis skMP5.</title>
        <authorList>
            <person name="Watanabe T."/>
            <person name="Kojima H."/>
            <person name="Fukui M."/>
        </authorList>
    </citation>
    <scope>NUCLEOTIDE SEQUENCE</scope>
    <source>
        <strain evidence="14">SkMP5</strain>
    </source>
</reference>
<comment type="similarity">
    <text evidence="4 11">Belongs to the glycosyl hydrolase 13 family. GlgB subfamily.</text>
</comment>
<protein>
    <recommendedName>
        <fullName evidence="11">1,4-alpha-glucan branching enzyme GlgB</fullName>
        <ecNumber evidence="11">2.4.1.18</ecNumber>
    </recommendedName>
    <alternativeName>
        <fullName evidence="11">1,4-alpha-D-glucan:1,4-alpha-D-glucan 6-glucosyl-transferase</fullName>
    </alternativeName>
    <alternativeName>
        <fullName evidence="11">Alpha-(1-&gt;4)-glucan branching enzyme</fullName>
    </alternativeName>
    <alternativeName>
        <fullName evidence="11">Glycogen branching enzyme</fullName>
        <shortName evidence="11">BE</shortName>
    </alternativeName>
</protein>
<dbReference type="RefSeq" id="WP_062537631.1">
    <property type="nucleotide sequence ID" value="NZ_DF970241.1"/>
</dbReference>
<evidence type="ECO:0000256" key="9">
    <source>
        <dbReference type="ARBA" id="ARBA00023056"/>
    </source>
</evidence>
<dbReference type="InterPro" id="IPR013780">
    <property type="entry name" value="Glyco_hydro_b"/>
</dbReference>
<dbReference type="AlphaFoldDB" id="A0A0K8QRQ1"/>
<evidence type="ECO:0000313" key="14">
    <source>
        <dbReference type="EMBL" id="GAN44092.1"/>
    </source>
</evidence>
<evidence type="ECO:0000256" key="11">
    <source>
        <dbReference type="HAMAP-Rule" id="MF_00685"/>
    </source>
</evidence>
<dbReference type="NCBIfam" id="TIGR01515">
    <property type="entry name" value="branching_enzym"/>
    <property type="match status" value="1"/>
</dbReference>
<evidence type="ECO:0000256" key="7">
    <source>
        <dbReference type="ARBA" id="ARBA00022676"/>
    </source>
</evidence>
<dbReference type="InterPro" id="IPR054169">
    <property type="entry name" value="GlgB_N"/>
</dbReference>
<dbReference type="FunFam" id="3.20.20.80:FF:000003">
    <property type="entry name" value="1,4-alpha-glucan branching enzyme GlgB"/>
    <property type="match status" value="1"/>
</dbReference>
<sequence length="728" mass="82064">MSAHPLPPPLAPALQALIDGRHHAPHHCLGPCRQDGRPLLRAWLPDARAAYVEPGARRMRRVDARGLFEWSAAGEELPGDYLLRWIDAGGNEHTARDPYAFAPQLGDDHLQRFNAGIHRRAWQLLGAHVVERRGVDGTRFAVWAPNAERVSVVGDFNGWDGRRHPMTVHGSSGVWEIFVPGVGAGALYKFELRHRESARVLLKTDPYGRAFEMRPGTAACVAAPSAFRWSDGAWMAARRDWRHAPAAIYEVHLGSWRRRDDGGFRGYAELAEALARHLQDSGFTHVELLPVTEHPLDDSWGYQSTGFFAPTRRHGLPDDFRAFVDTLHRRGYGVILDWVPGHFPRDDWALAQYDGTALYEHADPRRAEAPHWGSLKFNFARHEVRSFLISSALYWLEEFHLDGLRVDAVASMLYLDYGREDGDWLPNPHGGREDLDAVAFLRELNTAIQEHCPHAATIAEESTAWPGVTRPPWLGGLGFTMKWNMGWMHDTLAYLAHDPVHRRYHHDQLTFARWYAFEEQFVLPLSHDEVVHGKRSLLGKMPGDRWQRFANLRLLLAFLFTWPGKKLLFMGQEFGASAEWDFARALDWAEAERPEHAGIRRLVDDLGRRYRDHAALHARDFDAEGFDWIDCHDALQSVLVYLRRGGGETVVVALNFTPVPRHGYRIGLPQGGRYRELLNSDSRHYGGGDVGNGGAIEAEALPWMGRAWSAALTLPPLGALLLAPQGGA</sequence>
<dbReference type="Pfam" id="PF00128">
    <property type="entry name" value="Alpha-amylase"/>
    <property type="match status" value="1"/>
</dbReference>
<evidence type="ECO:0000256" key="6">
    <source>
        <dbReference type="ARBA" id="ARBA00022600"/>
    </source>
</evidence>
<dbReference type="Proteomes" id="UP000253740">
    <property type="component" value="Unassembled WGS sequence"/>
</dbReference>
<evidence type="ECO:0000256" key="4">
    <source>
        <dbReference type="ARBA" id="ARBA00009000"/>
    </source>
</evidence>
<dbReference type="InterPro" id="IPR006048">
    <property type="entry name" value="A-amylase/branching_C"/>
</dbReference>
<dbReference type="HAMAP" id="MF_00685">
    <property type="entry name" value="GlgB"/>
    <property type="match status" value="1"/>
</dbReference>
<keyword evidence="8 11" id="KW-0808">Transferase</keyword>
<organism evidence="15">
    <name type="scientific">Mizugakiibacter sediminis</name>
    <dbReference type="NCBI Taxonomy" id="1475481"/>
    <lineage>
        <taxon>Bacteria</taxon>
        <taxon>Pseudomonadati</taxon>
        <taxon>Pseudomonadota</taxon>
        <taxon>Gammaproteobacteria</taxon>
        <taxon>Lysobacterales</taxon>
        <taxon>Rhodanobacteraceae</taxon>
        <taxon>Mizugakiibacter</taxon>
    </lineage>
</organism>
<dbReference type="CDD" id="cd02855">
    <property type="entry name" value="E_set_GBE_prok_N"/>
    <property type="match status" value="1"/>
</dbReference>
<evidence type="ECO:0000256" key="8">
    <source>
        <dbReference type="ARBA" id="ARBA00022679"/>
    </source>
</evidence>
<dbReference type="Pfam" id="PF02922">
    <property type="entry name" value="CBM_48"/>
    <property type="match status" value="1"/>
</dbReference>
<dbReference type="GO" id="GO:0004553">
    <property type="term" value="F:hydrolase activity, hydrolyzing O-glycosyl compounds"/>
    <property type="evidence" value="ECO:0007669"/>
    <property type="project" value="InterPro"/>
</dbReference>
<dbReference type="PANTHER" id="PTHR43651:SF3">
    <property type="entry name" value="1,4-ALPHA-GLUCAN-BRANCHING ENZYME"/>
    <property type="match status" value="1"/>
</dbReference>
<dbReference type="InterPro" id="IPR006407">
    <property type="entry name" value="GlgB"/>
</dbReference>
<comment type="catalytic activity">
    <reaction evidence="1 11">
        <text>Transfers a segment of a (1-&gt;4)-alpha-D-glucan chain to a primary hydroxy group in a similar glucan chain.</text>
        <dbReference type="EC" id="2.4.1.18"/>
    </reaction>
</comment>
<dbReference type="PIRSF" id="PIRSF000463">
    <property type="entry name" value="GlgB"/>
    <property type="match status" value="1"/>
</dbReference>
<evidence type="ECO:0000256" key="12">
    <source>
        <dbReference type="PIRSR" id="PIRSR000463-1"/>
    </source>
</evidence>
<keyword evidence="7 11" id="KW-0328">Glycosyltransferase</keyword>
<dbReference type="SMART" id="SM00642">
    <property type="entry name" value="Aamy"/>
    <property type="match status" value="1"/>
</dbReference>
<feature type="domain" description="Glycosyl hydrolase family 13 catalytic" evidence="13">
    <location>
        <begin position="250"/>
        <end position="600"/>
    </location>
</feature>
<dbReference type="EMBL" id="DF952378">
    <property type="protein sequence ID" value="GAN44092.1"/>
    <property type="molecule type" value="Genomic_DNA"/>
</dbReference>
<dbReference type="SUPFAM" id="SSF51011">
    <property type="entry name" value="Glycosyl hydrolase domain"/>
    <property type="match status" value="1"/>
</dbReference>
<comment type="function">
    <text evidence="2 11">Catalyzes the formation of the alpha-1,6-glucosidic linkages in glycogen by scission of a 1,4-alpha-linked oligosaccharide from growing alpha-1,4-glucan chains and the subsequent attachment of the oligosaccharide to the alpha-1,6 position.</text>
</comment>
<dbReference type="OrthoDB" id="9800174at2"/>
<dbReference type="InterPro" id="IPR014756">
    <property type="entry name" value="Ig_E-set"/>
</dbReference>
<evidence type="ECO:0000256" key="5">
    <source>
        <dbReference type="ARBA" id="ARBA00011245"/>
    </source>
</evidence>
<dbReference type="InterPro" id="IPR013783">
    <property type="entry name" value="Ig-like_fold"/>
</dbReference>
<comment type="subunit">
    <text evidence="5 11">Monomer.</text>
</comment>
<comment type="pathway">
    <text evidence="3 11">Glycan biosynthesis; glycogen biosynthesis.</text>
</comment>
<dbReference type="HOGENOM" id="CLU_004245_3_2_6"/>
<proteinExistence type="inferred from homology"/>
<dbReference type="Pfam" id="PF02806">
    <property type="entry name" value="Alpha-amylase_C"/>
    <property type="match status" value="1"/>
</dbReference>
<dbReference type="InterPro" id="IPR037439">
    <property type="entry name" value="Branching_enzy"/>
</dbReference>
<dbReference type="GO" id="GO:0005978">
    <property type="term" value="P:glycogen biosynthetic process"/>
    <property type="evidence" value="ECO:0007669"/>
    <property type="project" value="UniProtKB-UniRule"/>
</dbReference>
<evidence type="ECO:0000256" key="10">
    <source>
        <dbReference type="ARBA" id="ARBA00023277"/>
    </source>
</evidence>
<dbReference type="STRING" id="1475481.GCA_000953855_02435"/>
<keyword evidence="9 11" id="KW-0320">Glycogen biosynthesis</keyword>
<dbReference type="Gene3D" id="3.20.20.80">
    <property type="entry name" value="Glycosidases"/>
    <property type="match status" value="1"/>
</dbReference>
<dbReference type="NCBIfam" id="NF008967">
    <property type="entry name" value="PRK12313.1"/>
    <property type="match status" value="1"/>
</dbReference>
<name>A0A0K8QRQ1_9GAMM</name>
<evidence type="ECO:0000256" key="1">
    <source>
        <dbReference type="ARBA" id="ARBA00000826"/>
    </source>
</evidence>
<dbReference type="InterPro" id="IPR004193">
    <property type="entry name" value="Glyco_hydro_13_N"/>
</dbReference>